<name>A0A1G7MVR3_9ACTN</name>
<dbReference type="OrthoDB" id="5186487at2"/>
<proteinExistence type="predicted"/>
<protein>
    <recommendedName>
        <fullName evidence="3">Methyltransferase domain-containing protein</fullName>
    </recommendedName>
</protein>
<dbReference type="Proteomes" id="UP000199406">
    <property type="component" value="Unassembled WGS sequence"/>
</dbReference>
<reference evidence="2" key="1">
    <citation type="submission" date="2016-10" db="EMBL/GenBank/DDBJ databases">
        <authorList>
            <person name="Varghese N."/>
            <person name="Submissions S."/>
        </authorList>
    </citation>
    <scope>NUCLEOTIDE SEQUENCE [LARGE SCALE GENOMIC DNA]</scope>
    <source>
        <strain evidence="2">DSM 44268</strain>
    </source>
</reference>
<evidence type="ECO:0008006" key="3">
    <source>
        <dbReference type="Google" id="ProtNLM"/>
    </source>
</evidence>
<evidence type="ECO:0000313" key="1">
    <source>
        <dbReference type="EMBL" id="SDF65150.1"/>
    </source>
</evidence>
<dbReference type="STRING" id="1550231.SAMN05660662_2920"/>
<keyword evidence="2" id="KW-1185">Reference proteome</keyword>
<dbReference type="Gene3D" id="3.40.50.150">
    <property type="entry name" value="Vaccinia Virus protein VP39"/>
    <property type="match status" value="1"/>
</dbReference>
<dbReference type="InterPro" id="IPR029063">
    <property type="entry name" value="SAM-dependent_MTases_sf"/>
</dbReference>
<gene>
    <name evidence="1" type="ORF">SAMN05660662_2920</name>
</gene>
<organism evidence="1 2">
    <name type="scientific">Blastococcus aurantiacus</name>
    <dbReference type="NCBI Taxonomy" id="1550231"/>
    <lineage>
        <taxon>Bacteria</taxon>
        <taxon>Bacillati</taxon>
        <taxon>Actinomycetota</taxon>
        <taxon>Actinomycetes</taxon>
        <taxon>Geodermatophilales</taxon>
        <taxon>Geodermatophilaceae</taxon>
        <taxon>Blastococcus</taxon>
    </lineage>
</organism>
<accession>A0A1G7MVR3</accession>
<sequence>MSARPLWLRVYLTGERRIERLVQDLHGVWDGVWLGTLTPEQLGVLDRAYYDGEGMYRTETYNRRGLFEWERRIVDSHFLNGGRIAVLGAGGGREVLALLATGYDVQGFEPNAELVAVGAQLTMADGHGSRVSFSPRDGWSAPAESFDGVLVGWGAYMLIPYREARVALLRQASVATRGDGVVAVSFFTMQGDRRPFHIAYRVARLVRRLLGRPAPLMGDALVPNFAHHFTRSQVVEELTAAGLELVEWGTTPGGYGWVVARRAVANKGASGE</sequence>
<dbReference type="EMBL" id="FNBT01000005">
    <property type="protein sequence ID" value="SDF65150.1"/>
    <property type="molecule type" value="Genomic_DNA"/>
</dbReference>
<dbReference type="AlphaFoldDB" id="A0A1G7MVR3"/>
<dbReference type="RefSeq" id="WP_091767958.1">
    <property type="nucleotide sequence ID" value="NZ_FNBT01000005.1"/>
</dbReference>
<evidence type="ECO:0000313" key="2">
    <source>
        <dbReference type="Proteomes" id="UP000199406"/>
    </source>
</evidence>
<dbReference type="SUPFAM" id="SSF53335">
    <property type="entry name" value="S-adenosyl-L-methionine-dependent methyltransferases"/>
    <property type="match status" value="1"/>
</dbReference>